<reference evidence="6 7" key="1">
    <citation type="submission" date="2022-04" db="EMBL/GenBank/DDBJ databases">
        <title>Pseudomonas knackmussii B09-2.</title>
        <authorList>
            <person name="Deng Y."/>
        </authorList>
    </citation>
    <scope>NUCLEOTIDE SEQUENCE [LARGE SCALE GENOMIC DNA]</scope>
    <source>
        <strain evidence="6 7">B09-2</strain>
    </source>
</reference>
<keyword evidence="2" id="KW-0229">DNA integration</keyword>
<evidence type="ECO:0000313" key="6">
    <source>
        <dbReference type="EMBL" id="UPQ84773.1"/>
    </source>
</evidence>
<dbReference type="InterPro" id="IPR025166">
    <property type="entry name" value="Integrase_DNA_bind_dom"/>
</dbReference>
<dbReference type="Gene3D" id="3.30.160.390">
    <property type="entry name" value="Integrase, DNA-binding domain"/>
    <property type="match status" value="1"/>
</dbReference>
<dbReference type="InterPro" id="IPR002104">
    <property type="entry name" value="Integrase_catalytic"/>
</dbReference>
<dbReference type="EMBL" id="CP096208">
    <property type="protein sequence ID" value="UPQ84773.1"/>
    <property type="molecule type" value="Genomic_DNA"/>
</dbReference>
<dbReference type="CDD" id="cd00796">
    <property type="entry name" value="INT_Rci_Hp1_C"/>
    <property type="match status" value="1"/>
</dbReference>
<dbReference type="Proteomes" id="UP000831189">
    <property type="component" value="Chromosome"/>
</dbReference>
<gene>
    <name evidence="6" type="ORF">M0M42_10500</name>
</gene>
<evidence type="ECO:0000313" key="7">
    <source>
        <dbReference type="Proteomes" id="UP000831189"/>
    </source>
</evidence>
<dbReference type="PANTHER" id="PTHR30629">
    <property type="entry name" value="PROPHAGE INTEGRASE"/>
    <property type="match status" value="1"/>
</dbReference>
<evidence type="ECO:0000259" key="5">
    <source>
        <dbReference type="PROSITE" id="PS51898"/>
    </source>
</evidence>
<dbReference type="Pfam" id="PF00589">
    <property type="entry name" value="Phage_integrase"/>
    <property type="match status" value="1"/>
</dbReference>
<sequence>MATADTSFQFTKTALAGIAATSKRVWYRDTKTQGLALCVTPAGSKTFYVIRRVAGMGRKGNTEFLRLGAFPEDLTVEQARAAARQKLQVLNAGESVRAAATARKDEFTVGDLWKLWTAERSVGPNPDKPIKRSWKKDQRLYECHLKDRASRRVSEVTSTLVGKIFRDVTVNSGPVEANHLKRLARAIWNHAIKHHGMNIRNPWTTIKDNQESPREQWIKPDQMPALFKAIDSISNQDAADIFRLCLFTGARSGNVKAMRWDQLDLNANVWTIGSAHHKNKRVHSIPLPPPAVLILKRRVGVSAEWVFPSSSSAGHVTNIYASWKEALKAFAVEVGSTEAPDIRIHDLRHTTASWLVGQGVSLPMVGKLLGHTTTVTTARYAHLATDPVREALEKITAAMGSTTTENR</sequence>
<evidence type="ECO:0000256" key="3">
    <source>
        <dbReference type="ARBA" id="ARBA00023125"/>
    </source>
</evidence>
<protein>
    <submittedName>
        <fullName evidence="6">Tyrosine-type recombinase/integrase</fullName>
    </submittedName>
</protein>
<keyword evidence="7" id="KW-1185">Reference proteome</keyword>
<dbReference type="InterPro" id="IPR013762">
    <property type="entry name" value="Integrase-like_cat_sf"/>
</dbReference>
<keyword evidence="4" id="KW-0233">DNA recombination</keyword>
<accession>A0ABY4KZ11</accession>
<keyword evidence="3" id="KW-0238">DNA-binding</keyword>
<dbReference type="PANTHER" id="PTHR30629:SF2">
    <property type="entry name" value="PROPHAGE INTEGRASE INTS-RELATED"/>
    <property type="match status" value="1"/>
</dbReference>
<dbReference type="Pfam" id="PF13356">
    <property type="entry name" value="Arm-DNA-bind_3"/>
    <property type="match status" value="1"/>
</dbReference>
<feature type="domain" description="Tyr recombinase" evidence="5">
    <location>
        <begin position="213"/>
        <end position="393"/>
    </location>
</feature>
<dbReference type="PROSITE" id="PS51898">
    <property type="entry name" value="TYR_RECOMBINASE"/>
    <property type="match status" value="1"/>
</dbReference>
<dbReference type="Gene3D" id="1.10.150.130">
    <property type="match status" value="1"/>
</dbReference>
<name>A0ABY4KZ11_9PSED</name>
<dbReference type="SUPFAM" id="SSF56349">
    <property type="entry name" value="DNA breaking-rejoining enzymes"/>
    <property type="match status" value="1"/>
</dbReference>
<comment type="similarity">
    <text evidence="1">Belongs to the 'phage' integrase family.</text>
</comment>
<dbReference type="Gene3D" id="1.10.443.10">
    <property type="entry name" value="Intergrase catalytic core"/>
    <property type="match status" value="1"/>
</dbReference>
<dbReference type="InterPro" id="IPR010998">
    <property type="entry name" value="Integrase_recombinase_N"/>
</dbReference>
<evidence type="ECO:0000256" key="1">
    <source>
        <dbReference type="ARBA" id="ARBA00008857"/>
    </source>
</evidence>
<dbReference type="InterPro" id="IPR038488">
    <property type="entry name" value="Integrase_DNA-bd_sf"/>
</dbReference>
<evidence type="ECO:0000256" key="4">
    <source>
        <dbReference type="ARBA" id="ARBA00023172"/>
    </source>
</evidence>
<dbReference type="InterPro" id="IPR011010">
    <property type="entry name" value="DNA_brk_join_enz"/>
</dbReference>
<proteinExistence type="inferred from homology"/>
<dbReference type="InterPro" id="IPR050808">
    <property type="entry name" value="Phage_Integrase"/>
</dbReference>
<evidence type="ECO:0000256" key="2">
    <source>
        <dbReference type="ARBA" id="ARBA00022908"/>
    </source>
</evidence>
<organism evidence="6 7">
    <name type="scientific">Pseudomonas knackmussii</name>
    <dbReference type="NCBI Taxonomy" id="65741"/>
    <lineage>
        <taxon>Bacteria</taxon>
        <taxon>Pseudomonadati</taxon>
        <taxon>Pseudomonadota</taxon>
        <taxon>Gammaproteobacteria</taxon>
        <taxon>Pseudomonadales</taxon>
        <taxon>Pseudomonadaceae</taxon>
        <taxon>Pseudomonas</taxon>
    </lineage>
</organism>